<accession>A0A4Z0WB47</accession>
<proteinExistence type="predicted"/>
<comment type="caution">
    <text evidence="1">The sequence shown here is derived from an EMBL/GenBank/DDBJ whole genome shotgun (WGS) entry which is preliminary data.</text>
</comment>
<protein>
    <recommendedName>
        <fullName evidence="3">Fis family transcriptional regulator</fullName>
    </recommendedName>
</protein>
<evidence type="ECO:0000313" key="2">
    <source>
        <dbReference type="Proteomes" id="UP000297475"/>
    </source>
</evidence>
<reference evidence="1 2" key="1">
    <citation type="submission" date="2019-04" db="EMBL/GenBank/DDBJ databases">
        <title>Natronospirillum operosus gen. nov., sp. nov., a haloalkaliphilic satellite isolated from decaying biomass of laboratory culture of cyanobacterium Geitlerinema sp. and proposal of Natronospirillaceae fam. nov. and Saccharospirillaceae fam. nov.</title>
        <authorList>
            <person name="Kevbrin V."/>
            <person name="Boltyanskaya Y."/>
            <person name="Koziaeva V."/>
            <person name="Grouzdev D.S."/>
            <person name="Park M."/>
            <person name="Cho J."/>
        </authorList>
    </citation>
    <scope>NUCLEOTIDE SEQUENCE [LARGE SCALE GENOMIC DNA]</scope>
    <source>
        <strain evidence="1 2">G-116</strain>
    </source>
</reference>
<dbReference type="Proteomes" id="UP000297475">
    <property type="component" value="Unassembled WGS sequence"/>
</dbReference>
<dbReference type="OrthoDB" id="6996126at2"/>
<evidence type="ECO:0008006" key="3">
    <source>
        <dbReference type="Google" id="ProtNLM"/>
    </source>
</evidence>
<keyword evidence="2" id="KW-1185">Reference proteome</keyword>
<organism evidence="1 2">
    <name type="scientific">Natronospirillum operosum</name>
    <dbReference type="NCBI Taxonomy" id="2759953"/>
    <lineage>
        <taxon>Bacteria</taxon>
        <taxon>Pseudomonadati</taxon>
        <taxon>Pseudomonadota</taxon>
        <taxon>Gammaproteobacteria</taxon>
        <taxon>Oceanospirillales</taxon>
        <taxon>Natronospirillaceae</taxon>
        <taxon>Natronospirillum</taxon>
    </lineage>
</organism>
<name>A0A4Z0WB47_9GAMM</name>
<dbReference type="RefSeq" id="WP_135483314.1">
    <property type="nucleotide sequence ID" value="NZ_SRMF01000003.1"/>
</dbReference>
<gene>
    <name evidence="1" type="ORF">E4656_11120</name>
</gene>
<dbReference type="AlphaFoldDB" id="A0A4Z0WB47"/>
<sequence>MTLTKRQSKQLERQLVAALTEACETAKAEVPGFIWLTHDTGGEDFPAGLRVTWIFDSQDSLDNALAGGQGERMRALTQAALAEADIEVPDLTACVQFDNEEACARAQAGNWQARLAQLRRSRH</sequence>
<dbReference type="EMBL" id="SRMF01000003">
    <property type="protein sequence ID" value="TGG93585.1"/>
    <property type="molecule type" value="Genomic_DNA"/>
</dbReference>
<evidence type="ECO:0000313" key="1">
    <source>
        <dbReference type="EMBL" id="TGG93585.1"/>
    </source>
</evidence>